<gene>
    <name evidence="6" type="primary">birA</name>
    <name evidence="8" type="ORF">DCD74_08755</name>
</gene>
<dbReference type="RefSeq" id="WP_112926977.1">
    <property type="nucleotide sequence ID" value="NZ_CP029556.1"/>
</dbReference>
<dbReference type="Pfam" id="PF08279">
    <property type="entry name" value="HTH_11"/>
    <property type="match status" value="1"/>
</dbReference>
<feature type="binding site" evidence="6">
    <location>
        <position position="196"/>
    </location>
    <ligand>
        <name>biotin</name>
        <dbReference type="ChEBI" id="CHEBI:57586"/>
    </ligand>
</feature>
<dbReference type="InterPro" id="IPR036390">
    <property type="entry name" value="WH_DNA-bd_sf"/>
</dbReference>
<keyword evidence="4 6" id="KW-0092">Biotin</keyword>
<keyword evidence="6" id="KW-0678">Repressor</keyword>
<dbReference type="GO" id="GO:0005737">
    <property type="term" value="C:cytoplasm"/>
    <property type="evidence" value="ECO:0007669"/>
    <property type="project" value="TreeGrafter"/>
</dbReference>
<reference evidence="9" key="1">
    <citation type="submission" date="2018-05" db="EMBL/GenBank/DDBJ databases">
        <title>Luteimonas pekinense sp. nov., isolated from human Meibomian gland secretions, Beijing, China.</title>
        <authorList>
            <person name="Wen T."/>
            <person name="Bai H."/>
            <person name="Lv H."/>
        </authorList>
    </citation>
    <scope>NUCLEOTIDE SEQUENCE [LARGE SCALE GENOMIC DNA]</scope>
    <source>
        <strain evidence="9">83-4</strain>
    </source>
</reference>
<dbReference type="InterPro" id="IPR045864">
    <property type="entry name" value="aa-tRNA-synth_II/BPL/LPL"/>
</dbReference>
<evidence type="ECO:0000256" key="3">
    <source>
        <dbReference type="ARBA" id="ARBA00022840"/>
    </source>
</evidence>
<dbReference type="Pfam" id="PF02237">
    <property type="entry name" value="BPL_C"/>
    <property type="match status" value="1"/>
</dbReference>
<dbReference type="SUPFAM" id="SSF50037">
    <property type="entry name" value="C-terminal domain of transcriptional repressors"/>
    <property type="match status" value="1"/>
</dbReference>
<dbReference type="GO" id="GO:0005524">
    <property type="term" value="F:ATP binding"/>
    <property type="evidence" value="ECO:0007669"/>
    <property type="project" value="UniProtKB-UniRule"/>
</dbReference>
<protein>
    <recommendedName>
        <fullName evidence="6">Bifunctional ligase/repressor BirA</fullName>
    </recommendedName>
    <alternativeName>
        <fullName evidence="6">Biotin operon repressor</fullName>
    </alternativeName>
    <alternativeName>
        <fullName evidence="6">Biotin--[acetyl-CoA-carboxylase] ligase</fullName>
        <ecNumber evidence="6">6.3.4.15</ecNumber>
    </alternativeName>
    <alternativeName>
        <fullName evidence="6">Biotin--protein ligase</fullName>
    </alternativeName>
    <alternativeName>
        <fullName evidence="6">Biotin-[acetyl-CoA carboxylase] synthetase</fullName>
    </alternativeName>
</protein>
<evidence type="ECO:0000259" key="7">
    <source>
        <dbReference type="PROSITE" id="PS51733"/>
    </source>
</evidence>
<dbReference type="Gene3D" id="1.10.10.10">
    <property type="entry name" value="Winged helix-like DNA-binding domain superfamily/Winged helix DNA-binding domain"/>
    <property type="match status" value="1"/>
</dbReference>
<dbReference type="CDD" id="cd16442">
    <property type="entry name" value="BPL"/>
    <property type="match status" value="1"/>
</dbReference>
<dbReference type="InterPro" id="IPR004143">
    <property type="entry name" value="BPL_LPL_catalytic"/>
</dbReference>
<keyword evidence="2 6" id="KW-0547">Nucleotide-binding</keyword>
<evidence type="ECO:0000256" key="6">
    <source>
        <dbReference type="HAMAP-Rule" id="MF_00978"/>
    </source>
</evidence>
<evidence type="ECO:0000256" key="5">
    <source>
        <dbReference type="ARBA" id="ARBA00047846"/>
    </source>
</evidence>
<feature type="binding site" evidence="6">
    <location>
        <begin position="102"/>
        <end position="104"/>
    </location>
    <ligand>
        <name>biotin</name>
        <dbReference type="ChEBI" id="CHEBI:57586"/>
    </ligand>
</feature>
<sequence length="334" mass="35212">MPKASASDSPRADAERALLRRLAAGAVSGDRLATELGLTRAAVWKRIDALRQAGIDIDAQPGRGYVLARPLDLLEADAILLALPPDARAGLDALEVQWQTESTNSALLAQPPPATGARVLLAERQSGGRGRLGRVWASPLASNIYMSLDRQFAGGLARLAGLSLVAGIASAEALREATGLDIRLKWPNDLWLDGRKLGGLLVEGGGEHGGPARAVIGLGVNVRMPEATGRDIDQPWIDLAGQLDAPPSRNVLVAAVLAAWLRALDDFDREGLAMFLPRWAALDALAGRRIHVLHGGERREAEALGIAPDGGLRVRDAGGERVVHSGEVSVRPAP</sequence>
<feature type="DNA-binding region" description="H-T-H motif" evidence="6">
    <location>
        <begin position="29"/>
        <end position="48"/>
    </location>
</feature>
<dbReference type="NCBIfam" id="TIGR00121">
    <property type="entry name" value="birA_ligase"/>
    <property type="match status" value="1"/>
</dbReference>
<dbReference type="Pfam" id="PF03099">
    <property type="entry name" value="BPL_LplA_LipB"/>
    <property type="match status" value="1"/>
</dbReference>
<keyword evidence="9" id="KW-1185">Reference proteome</keyword>
<dbReference type="GO" id="GO:0006355">
    <property type="term" value="P:regulation of DNA-templated transcription"/>
    <property type="evidence" value="ECO:0007669"/>
    <property type="project" value="UniProtKB-UniRule"/>
</dbReference>
<evidence type="ECO:0000256" key="4">
    <source>
        <dbReference type="ARBA" id="ARBA00023267"/>
    </source>
</evidence>
<comment type="function">
    <text evidence="6">Acts both as a biotin--[acetyl-CoA-carboxylase] ligase and a biotin-operon repressor. In the presence of ATP, BirA activates biotin to form the BirA-biotinyl-5'-adenylate (BirA-bio-5'-AMP or holoBirA) complex. HoloBirA can either transfer the biotinyl moiety to the biotin carboxyl carrier protein (BCCP) subunit of acetyl-CoA carboxylase, or bind to the biotin operator site and inhibit transcription of the operon.</text>
</comment>
<keyword evidence="6" id="KW-0805">Transcription regulation</keyword>
<dbReference type="KEGG" id="lue:DCD74_08755"/>
<dbReference type="InterPro" id="IPR030855">
    <property type="entry name" value="Bifunct_BirA"/>
</dbReference>
<name>A0A344J6V4_9GAMM</name>
<accession>A0A344J6V4</accession>
<feature type="binding site" evidence="6">
    <location>
        <position position="125"/>
    </location>
    <ligand>
        <name>biotin</name>
        <dbReference type="ChEBI" id="CHEBI:57586"/>
    </ligand>
</feature>
<dbReference type="EC" id="6.3.4.15" evidence="6"/>
<dbReference type="Gene3D" id="3.30.930.10">
    <property type="entry name" value="Bira Bifunctional Protein, Domain 2"/>
    <property type="match status" value="1"/>
</dbReference>
<dbReference type="InterPro" id="IPR008988">
    <property type="entry name" value="Transcriptional_repressor_C"/>
</dbReference>
<evidence type="ECO:0000256" key="2">
    <source>
        <dbReference type="ARBA" id="ARBA00022741"/>
    </source>
</evidence>
<proteinExistence type="inferred from homology"/>
<dbReference type="PANTHER" id="PTHR12835">
    <property type="entry name" value="BIOTIN PROTEIN LIGASE"/>
    <property type="match status" value="1"/>
</dbReference>
<feature type="domain" description="BPL/LPL catalytic" evidence="7">
    <location>
        <begin position="91"/>
        <end position="268"/>
    </location>
</feature>
<dbReference type="InterPro" id="IPR036388">
    <property type="entry name" value="WH-like_DNA-bd_sf"/>
</dbReference>
<dbReference type="InterPro" id="IPR004408">
    <property type="entry name" value="Biotin_CoA_COase_ligase"/>
</dbReference>
<keyword evidence="6" id="KW-0238">DNA-binding</keyword>
<dbReference type="InterPro" id="IPR003142">
    <property type="entry name" value="BPL_C"/>
</dbReference>
<dbReference type="Gene3D" id="2.30.30.100">
    <property type="match status" value="1"/>
</dbReference>
<dbReference type="EMBL" id="CP029556">
    <property type="protein sequence ID" value="AXA84764.1"/>
    <property type="molecule type" value="Genomic_DNA"/>
</dbReference>
<keyword evidence="1 6" id="KW-0436">Ligase</keyword>
<dbReference type="SUPFAM" id="SSF55681">
    <property type="entry name" value="Class II aaRS and biotin synthetases"/>
    <property type="match status" value="1"/>
</dbReference>
<evidence type="ECO:0000313" key="9">
    <source>
        <dbReference type="Proteomes" id="UP000251842"/>
    </source>
</evidence>
<dbReference type="SUPFAM" id="SSF46785">
    <property type="entry name" value="Winged helix' DNA-binding domain"/>
    <property type="match status" value="1"/>
</dbReference>
<dbReference type="PANTHER" id="PTHR12835:SF5">
    <property type="entry name" value="BIOTIN--PROTEIN LIGASE"/>
    <property type="match status" value="1"/>
</dbReference>
<evidence type="ECO:0000313" key="8">
    <source>
        <dbReference type="EMBL" id="AXA84764.1"/>
    </source>
</evidence>
<dbReference type="AlphaFoldDB" id="A0A344J6V4"/>
<dbReference type="PROSITE" id="PS51733">
    <property type="entry name" value="BPL_LPL_CATALYTIC"/>
    <property type="match status" value="1"/>
</dbReference>
<feature type="binding site" evidence="6">
    <location>
        <begin position="129"/>
        <end position="131"/>
    </location>
    <ligand>
        <name>biotin</name>
        <dbReference type="ChEBI" id="CHEBI:57586"/>
    </ligand>
</feature>
<dbReference type="HAMAP" id="MF_00978">
    <property type="entry name" value="Bifunct_BirA"/>
    <property type="match status" value="1"/>
</dbReference>
<dbReference type="GO" id="GO:0003677">
    <property type="term" value="F:DNA binding"/>
    <property type="evidence" value="ECO:0007669"/>
    <property type="project" value="UniProtKB-UniRule"/>
</dbReference>
<organism evidence="8 9">
    <name type="scientific">Solilutibacter oculi</name>
    <dbReference type="NCBI Taxonomy" id="2698682"/>
    <lineage>
        <taxon>Bacteria</taxon>
        <taxon>Pseudomonadati</taxon>
        <taxon>Pseudomonadota</taxon>
        <taxon>Gammaproteobacteria</taxon>
        <taxon>Lysobacterales</taxon>
        <taxon>Lysobacteraceae</taxon>
        <taxon>Solilutibacter</taxon>
    </lineage>
</organism>
<comment type="similarity">
    <text evidence="6">Belongs to the biotin--protein ligase family.</text>
</comment>
<comment type="catalytic activity">
    <reaction evidence="5 6">
        <text>biotin + L-lysyl-[protein] + ATP = N(6)-biotinyl-L-lysyl-[protein] + AMP + diphosphate + H(+)</text>
        <dbReference type="Rhea" id="RHEA:11756"/>
        <dbReference type="Rhea" id="RHEA-COMP:9752"/>
        <dbReference type="Rhea" id="RHEA-COMP:10505"/>
        <dbReference type="ChEBI" id="CHEBI:15378"/>
        <dbReference type="ChEBI" id="CHEBI:29969"/>
        <dbReference type="ChEBI" id="CHEBI:30616"/>
        <dbReference type="ChEBI" id="CHEBI:33019"/>
        <dbReference type="ChEBI" id="CHEBI:57586"/>
        <dbReference type="ChEBI" id="CHEBI:83144"/>
        <dbReference type="ChEBI" id="CHEBI:456215"/>
        <dbReference type="EC" id="6.3.4.15"/>
    </reaction>
</comment>
<dbReference type="InterPro" id="IPR013196">
    <property type="entry name" value="HTH_11"/>
</dbReference>
<evidence type="ECO:0000256" key="1">
    <source>
        <dbReference type="ARBA" id="ARBA00022598"/>
    </source>
</evidence>
<keyword evidence="6" id="KW-0804">Transcription</keyword>
<dbReference type="Proteomes" id="UP000251842">
    <property type="component" value="Chromosome"/>
</dbReference>
<dbReference type="OrthoDB" id="9807064at2"/>
<keyword evidence="3 6" id="KW-0067">ATP-binding</keyword>
<dbReference type="GO" id="GO:0004077">
    <property type="term" value="F:biotin--[biotin carboxyl-carrier protein] ligase activity"/>
    <property type="evidence" value="ECO:0007669"/>
    <property type="project" value="UniProtKB-UniRule"/>
</dbReference>